<evidence type="ECO:0000256" key="1">
    <source>
        <dbReference type="SAM" id="Phobius"/>
    </source>
</evidence>
<feature type="transmembrane region" description="Helical" evidence="1">
    <location>
        <begin position="151"/>
        <end position="172"/>
    </location>
</feature>
<protein>
    <submittedName>
        <fullName evidence="2">Uncharacterized protein</fullName>
    </submittedName>
</protein>
<proteinExistence type="predicted"/>
<dbReference type="EMBL" id="BTSX01000001">
    <property type="protein sequence ID" value="GMS78629.1"/>
    <property type="molecule type" value="Genomic_DNA"/>
</dbReference>
<dbReference type="Proteomes" id="UP001432027">
    <property type="component" value="Unassembled WGS sequence"/>
</dbReference>
<comment type="caution">
    <text evidence="2">The sequence shown here is derived from an EMBL/GenBank/DDBJ whole genome shotgun (WGS) entry which is preliminary data.</text>
</comment>
<evidence type="ECO:0000313" key="2">
    <source>
        <dbReference type="EMBL" id="GMS78629.1"/>
    </source>
</evidence>
<feature type="transmembrane region" description="Helical" evidence="1">
    <location>
        <begin position="119"/>
        <end position="139"/>
    </location>
</feature>
<organism evidence="2 3">
    <name type="scientific">Pristionchus entomophagus</name>
    <dbReference type="NCBI Taxonomy" id="358040"/>
    <lineage>
        <taxon>Eukaryota</taxon>
        <taxon>Metazoa</taxon>
        <taxon>Ecdysozoa</taxon>
        <taxon>Nematoda</taxon>
        <taxon>Chromadorea</taxon>
        <taxon>Rhabditida</taxon>
        <taxon>Rhabditina</taxon>
        <taxon>Diplogasteromorpha</taxon>
        <taxon>Diplogasteroidea</taxon>
        <taxon>Neodiplogasteridae</taxon>
        <taxon>Pristionchus</taxon>
    </lineage>
</organism>
<reference evidence="2" key="1">
    <citation type="submission" date="2023-10" db="EMBL/GenBank/DDBJ databases">
        <title>Genome assembly of Pristionchus species.</title>
        <authorList>
            <person name="Yoshida K."/>
            <person name="Sommer R.J."/>
        </authorList>
    </citation>
    <scope>NUCLEOTIDE SEQUENCE</scope>
    <source>
        <strain evidence="2">RS0144</strain>
    </source>
</reference>
<keyword evidence="1" id="KW-0472">Membrane</keyword>
<gene>
    <name evidence="2" type="ORF">PENTCL1PPCAC_804</name>
</gene>
<keyword evidence="3" id="KW-1185">Reference proteome</keyword>
<sequence>MTPRSVSSFLVDYLCNLRAQLFVSLKLKYYLNPLRDRTDSTQSGSFFVSGMIRRAYCEASEKTKKILTTALGGVFEQSNESGSPIYKWISGSKEGMRQVNTKGKTPIYKPVKEDSNRPYYIMGAAAIGAITGVLVKAPVPSHTSFFKFFRYRTPFGGLIGGVLGAAVGALGCRNTGNK</sequence>
<keyword evidence="1" id="KW-1133">Transmembrane helix</keyword>
<accession>A0AAV5SBG9</accession>
<keyword evidence="1" id="KW-0812">Transmembrane</keyword>
<evidence type="ECO:0000313" key="3">
    <source>
        <dbReference type="Proteomes" id="UP001432027"/>
    </source>
</evidence>
<dbReference type="AlphaFoldDB" id="A0AAV5SBG9"/>
<name>A0AAV5SBG9_9BILA</name>